<evidence type="ECO:0000259" key="1">
    <source>
        <dbReference type="PROSITE" id="PS50090"/>
    </source>
</evidence>
<reference evidence="3" key="1">
    <citation type="submission" date="2016-10" db="EMBL/GenBank/DDBJ databases">
        <authorList>
            <person name="Benchimol M."/>
            <person name="Almeida L.G."/>
            <person name="Vasconcelos A.T."/>
            <person name="Perreira-Neves A."/>
            <person name="Rosa I.A."/>
            <person name="Tasca T."/>
            <person name="Bogo M.R."/>
            <person name="de Souza W."/>
        </authorList>
    </citation>
    <scope>NUCLEOTIDE SEQUENCE [LARGE SCALE GENOMIC DNA]</scope>
    <source>
        <strain evidence="3">K</strain>
    </source>
</reference>
<gene>
    <name evidence="3" type="ORF">TRFO_34756</name>
</gene>
<dbReference type="CDD" id="cd00167">
    <property type="entry name" value="SANT"/>
    <property type="match status" value="2"/>
</dbReference>
<dbReference type="PROSITE" id="PS50090">
    <property type="entry name" value="MYB_LIKE"/>
    <property type="match status" value="2"/>
</dbReference>
<evidence type="ECO:0000259" key="2">
    <source>
        <dbReference type="PROSITE" id="PS51294"/>
    </source>
</evidence>
<dbReference type="GO" id="GO:0000978">
    <property type="term" value="F:RNA polymerase II cis-regulatory region sequence-specific DNA binding"/>
    <property type="evidence" value="ECO:0007669"/>
    <property type="project" value="TreeGrafter"/>
</dbReference>
<dbReference type="Gene3D" id="1.10.10.60">
    <property type="entry name" value="Homeodomain-like"/>
    <property type="match status" value="2"/>
</dbReference>
<dbReference type="InterPro" id="IPR001005">
    <property type="entry name" value="SANT/Myb"/>
</dbReference>
<accession>A0A1J4JIA7</accession>
<dbReference type="InterPro" id="IPR009057">
    <property type="entry name" value="Homeodomain-like_sf"/>
</dbReference>
<dbReference type="PANTHER" id="PTHR45614">
    <property type="entry name" value="MYB PROTEIN-RELATED"/>
    <property type="match status" value="1"/>
</dbReference>
<keyword evidence="4" id="KW-1185">Reference proteome</keyword>
<comment type="caution">
    <text evidence="3">The sequence shown here is derived from an EMBL/GenBank/DDBJ whole genome shotgun (WGS) entry which is preliminary data.</text>
</comment>
<dbReference type="RefSeq" id="XP_068352057.1">
    <property type="nucleotide sequence ID" value="XM_068509852.1"/>
</dbReference>
<feature type="domain" description="HTH myb-type" evidence="2">
    <location>
        <begin position="8"/>
        <end position="61"/>
    </location>
</feature>
<dbReference type="GeneID" id="94844556"/>
<dbReference type="GO" id="GO:0000981">
    <property type="term" value="F:DNA-binding transcription factor activity, RNA polymerase II-specific"/>
    <property type="evidence" value="ECO:0007669"/>
    <property type="project" value="TreeGrafter"/>
</dbReference>
<dbReference type="SMART" id="SM00717">
    <property type="entry name" value="SANT"/>
    <property type="match status" value="2"/>
</dbReference>
<dbReference type="VEuPathDB" id="TrichDB:TRFO_34756"/>
<dbReference type="PROSITE" id="PS51294">
    <property type="entry name" value="HTH_MYB"/>
    <property type="match status" value="2"/>
</dbReference>
<sequence>MTCFYPMKKTRVPFSPEEDNKIQFLVKVYGTKNWMIVASFLEGRTPKQCRDRYSNYLIPGFSQCEWSHEEDQLLTKLYFENGPKWSLLKKFLVGRSSNSIKNRWNHFLCRQNSLENGIIDSSTVTNDSTSNERVESDGSSDILNSMNKTNNDNIGSKNIINTFIKSSSFNLDTAGKQSSIDKNSYNLDDVYCYDTTVCPMDQDIIDLNENEIDNEWLMLSLGDDSF</sequence>
<dbReference type="InterPro" id="IPR050560">
    <property type="entry name" value="MYB_TF"/>
</dbReference>
<feature type="domain" description="Myb-like" evidence="1">
    <location>
        <begin position="6"/>
        <end position="57"/>
    </location>
</feature>
<dbReference type="AlphaFoldDB" id="A0A1J4JIA7"/>
<protein>
    <submittedName>
        <fullName evidence="3">Myb-like DNA-binding domain containing protein</fullName>
    </submittedName>
</protein>
<dbReference type="OrthoDB" id="2143914at2759"/>
<evidence type="ECO:0000313" key="4">
    <source>
        <dbReference type="Proteomes" id="UP000179807"/>
    </source>
</evidence>
<evidence type="ECO:0000313" key="3">
    <source>
        <dbReference type="EMBL" id="OHS98920.1"/>
    </source>
</evidence>
<dbReference type="GO" id="GO:0005634">
    <property type="term" value="C:nucleus"/>
    <property type="evidence" value="ECO:0007669"/>
    <property type="project" value="TreeGrafter"/>
</dbReference>
<dbReference type="PANTHER" id="PTHR45614:SF253">
    <property type="entry name" value="CHROMOSOME UNDETERMINED SCAFFOLD_38, WHOLE GENOME SHOTGUN SEQUENCE"/>
    <property type="match status" value="1"/>
</dbReference>
<organism evidence="3 4">
    <name type="scientific">Tritrichomonas foetus</name>
    <dbReference type="NCBI Taxonomy" id="1144522"/>
    <lineage>
        <taxon>Eukaryota</taxon>
        <taxon>Metamonada</taxon>
        <taxon>Parabasalia</taxon>
        <taxon>Tritrichomonadida</taxon>
        <taxon>Tritrichomonadidae</taxon>
        <taxon>Tritrichomonas</taxon>
    </lineage>
</organism>
<dbReference type="InterPro" id="IPR017930">
    <property type="entry name" value="Myb_dom"/>
</dbReference>
<proteinExistence type="predicted"/>
<dbReference type="Pfam" id="PF00249">
    <property type="entry name" value="Myb_DNA-binding"/>
    <property type="match status" value="2"/>
</dbReference>
<dbReference type="SUPFAM" id="SSF46689">
    <property type="entry name" value="Homeodomain-like"/>
    <property type="match status" value="1"/>
</dbReference>
<name>A0A1J4JIA7_9EUKA</name>
<dbReference type="EMBL" id="MLAK01001033">
    <property type="protein sequence ID" value="OHS98920.1"/>
    <property type="molecule type" value="Genomic_DNA"/>
</dbReference>
<feature type="domain" description="Myb-like" evidence="1">
    <location>
        <begin position="58"/>
        <end position="108"/>
    </location>
</feature>
<feature type="domain" description="HTH myb-type" evidence="2">
    <location>
        <begin position="66"/>
        <end position="112"/>
    </location>
</feature>
<dbReference type="Proteomes" id="UP000179807">
    <property type="component" value="Unassembled WGS sequence"/>
</dbReference>